<dbReference type="EMBL" id="MGDD01000106">
    <property type="protein sequence ID" value="OGL46936.1"/>
    <property type="molecule type" value="Genomic_DNA"/>
</dbReference>
<organism evidence="1 2">
    <name type="scientific">Candidatus Schekmanbacteria bacterium RBG_13_48_7</name>
    <dbReference type="NCBI Taxonomy" id="1817878"/>
    <lineage>
        <taxon>Bacteria</taxon>
        <taxon>Candidatus Schekmaniibacteriota</taxon>
    </lineage>
</organism>
<sequence length="80" mass="9485">MVKKIYITLEYDIAIGKVSLNELVYREIRDDAMLWILEEILRSYDDEISERLTQPHSSTARKGLGRHLIRNHENERLCRG</sequence>
<comment type="caution">
    <text evidence="1">The sequence shown here is derived from an EMBL/GenBank/DDBJ whole genome shotgun (WGS) entry which is preliminary data.</text>
</comment>
<gene>
    <name evidence="1" type="ORF">A2161_14075</name>
</gene>
<protein>
    <submittedName>
        <fullName evidence="1">Uncharacterized protein</fullName>
    </submittedName>
</protein>
<dbReference type="AlphaFoldDB" id="A0A1F7RZD2"/>
<proteinExistence type="predicted"/>
<reference evidence="1 2" key="1">
    <citation type="journal article" date="2016" name="Nat. Commun.">
        <title>Thousands of microbial genomes shed light on interconnected biogeochemical processes in an aquifer system.</title>
        <authorList>
            <person name="Anantharaman K."/>
            <person name="Brown C.T."/>
            <person name="Hug L.A."/>
            <person name="Sharon I."/>
            <person name="Castelle C.J."/>
            <person name="Probst A.J."/>
            <person name="Thomas B.C."/>
            <person name="Singh A."/>
            <person name="Wilkins M.J."/>
            <person name="Karaoz U."/>
            <person name="Brodie E.L."/>
            <person name="Williams K.H."/>
            <person name="Hubbard S.S."/>
            <person name="Banfield J.F."/>
        </authorList>
    </citation>
    <scope>NUCLEOTIDE SEQUENCE [LARGE SCALE GENOMIC DNA]</scope>
</reference>
<evidence type="ECO:0000313" key="1">
    <source>
        <dbReference type="EMBL" id="OGL46936.1"/>
    </source>
</evidence>
<evidence type="ECO:0000313" key="2">
    <source>
        <dbReference type="Proteomes" id="UP000179266"/>
    </source>
</evidence>
<dbReference type="Proteomes" id="UP000179266">
    <property type="component" value="Unassembled WGS sequence"/>
</dbReference>
<name>A0A1F7RZD2_9BACT</name>
<accession>A0A1F7RZD2</accession>